<dbReference type="EMBL" id="LODT01000025">
    <property type="protein sequence ID" value="KYQ93804.1"/>
    <property type="molecule type" value="Genomic_DNA"/>
</dbReference>
<feature type="transmembrane region" description="Helical" evidence="1">
    <location>
        <begin position="7"/>
        <end position="31"/>
    </location>
</feature>
<sequence length="338" mass="38236">MINKLHIIIYIFICLLYINISEQQIITAFSYDQNENTMIKIDLNQQTIQNYTTKVASEIIIYNVIETTSSPDQINLFVLNTTSTYYSTASYFYSNLSLSPNHPFDQENLDFFAWNVPYSLYDPLSNKITISGISPNITFVIYDLINNQVEDLVTSFVPADGGLPVSAIGPQENQVTSFFYDSNEKNAPTITITDLDTNETQNYIIEGFKLNPMYALTNIPLYIKGNLYIVLIEEDTRSVSLNLVVFNSDSTSNNEDSIGSNKVQLKLLHSAPKTFIGGMPCVVTQDQQSVILIGANDLNYESLQFTIYDLETNTFEKVEIDNSKVNMNLQNYIAYLAE</sequence>
<keyword evidence="3" id="KW-1185">Reference proteome</keyword>
<evidence type="ECO:0000313" key="3">
    <source>
        <dbReference type="Proteomes" id="UP000076078"/>
    </source>
</evidence>
<evidence type="ECO:0000313" key="2">
    <source>
        <dbReference type="EMBL" id="KYQ93804.1"/>
    </source>
</evidence>
<gene>
    <name evidence="2" type="ORF">DLAC_05199</name>
</gene>
<dbReference type="AlphaFoldDB" id="A0A151ZIX9"/>
<accession>A0A151ZIX9</accession>
<reference evidence="2 3" key="1">
    <citation type="submission" date="2015-12" db="EMBL/GenBank/DDBJ databases">
        <title>Dictyostelia acquired genes for synthesis and detection of signals that induce cell-type specialization by lateral gene transfer from prokaryotes.</title>
        <authorList>
            <person name="Gloeckner G."/>
            <person name="Schaap P."/>
        </authorList>
    </citation>
    <scope>NUCLEOTIDE SEQUENCE [LARGE SCALE GENOMIC DNA]</scope>
    <source>
        <strain evidence="2 3">TK</strain>
    </source>
</reference>
<dbReference type="Proteomes" id="UP000076078">
    <property type="component" value="Unassembled WGS sequence"/>
</dbReference>
<evidence type="ECO:0000256" key="1">
    <source>
        <dbReference type="SAM" id="Phobius"/>
    </source>
</evidence>
<keyword evidence="1" id="KW-1133">Transmembrane helix</keyword>
<organism evidence="2 3">
    <name type="scientific">Tieghemostelium lacteum</name>
    <name type="common">Slime mold</name>
    <name type="synonym">Dictyostelium lacteum</name>
    <dbReference type="NCBI Taxonomy" id="361077"/>
    <lineage>
        <taxon>Eukaryota</taxon>
        <taxon>Amoebozoa</taxon>
        <taxon>Evosea</taxon>
        <taxon>Eumycetozoa</taxon>
        <taxon>Dictyostelia</taxon>
        <taxon>Dictyosteliales</taxon>
        <taxon>Raperosteliaceae</taxon>
        <taxon>Tieghemostelium</taxon>
    </lineage>
</organism>
<keyword evidence="1" id="KW-0472">Membrane</keyword>
<proteinExistence type="predicted"/>
<protein>
    <submittedName>
        <fullName evidence="2">Uncharacterized protein</fullName>
    </submittedName>
</protein>
<name>A0A151ZIX9_TIELA</name>
<dbReference type="InParanoid" id="A0A151ZIX9"/>
<keyword evidence="1" id="KW-0812">Transmembrane</keyword>
<comment type="caution">
    <text evidence="2">The sequence shown here is derived from an EMBL/GenBank/DDBJ whole genome shotgun (WGS) entry which is preliminary data.</text>
</comment>